<protein>
    <submittedName>
        <fullName evidence="3">Uncharacterized protein</fullName>
    </submittedName>
</protein>
<keyword evidence="2" id="KW-1133">Transmembrane helix</keyword>
<comment type="caution">
    <text evidence="3">The sequence shown here is derived from an EMBL/GenBank/DDBJ whole genome shotgun (WGS) entry which is preliminary data.</text>
</comment>
<sequence length="119" mass="12891">MTFGAGPTSYLPTGAPSNLQPSTGKTDTAAADGVADRNAQGIVEVAHRLSANSNAVTAAQRRSLHRRRVTGNRSESFAVLTYLVFGVVFCWTPIMVYFTIVIVDPNYDSYPHFIIDLVV</sequence>
<name>A0A1D1UY22_RAMVA</name>
<feature type="compositionally biased region" description="Polar residues" evidence="1">
    <location>
        <begin position="15"/>
        <end position="26"/>
    </location>
</feature>
<accession>A0A1D1UY22</accession>
<dbReference type="Proteomes" id="UP000186922">
    <property type="component" value="Unassembled WGS sequence"/>
</dbReference>
<keyword evidence="2" id="KW-0472">Membrane</keyword>
<keyword evidence="4" id="KW-1185">Reference proteome</keyword>
<feature type="transmembrane region" description="Helical" evidence="2">
    <location>
        <begin position="77"/>
        <end position="103"/>
    </location>
</feature>
<evidence type="ECO:0000313" key="3">
    <source>
        <dbReference type="EMBL" id="GAU94539.1"/>
    </source>
</evidence>
<dbReference type="AlphaFoldDB" id="A0A1D1UY22"/>
<proteinExistence type="predicted"/>
<organism evidence="3 4">
    <name type="scientific">Ramazzottius varieornatus</name>
    <name type="common">Water bear</name>
    <name type="synonym">Tardigrade</name>
    <dbReference type="NCBI Taxonomy" id="947166"/>
    <lineage>
        <taxon>Eukaryota</taxon>
        <taxon>Metazoa</taxon>
        <taxon>Ecdysozoa</taxon>
        <taxon>Tardigrada</taxon>
        <taxon>Eutardigrada</taxon>
        <taxon>Parachela</taxon>
        <taxon>Hypsibioidea</taxon>
        <taxon>Ramazzottiidae</taxon>
        <taxon>Ramazzottius</taxon>
    </lineage>
</organism>
<evidence type="ECO:0000256" key="2">
    <source>
        <dbReference type="SAM" id="Phobius"/>
    </source>
</evidence>
<feature type="region of interest" description="Disordered" evidence="1">
    <location>
        <begin position="1"/>
        <end position="30"/>
    </location>
</feature>
<keyword evidence="2" id="KW-0812">Transmembrane</keyword>
<dbReference type="EMBL" id="BDGG01000002">
    <property type="protein sequence ID" value="GAU94539.1"/>
    <property type="molecule type" value="Genomic_DNA"/>
</dbReference>
<evidence type="ECO:0000313" key="4">
    <source>
        <dbReference type="Proteomes" id="UP000186922"/>
    </source>
</evidence>
<reference evidence="3 4" key="1">
    <citation type="journal article" date="2016" name="Nat. Commun.">
        <title>Extremotolerant tardigrade genome and improved radiotolerance of human cultured cells by tardigrade-unique protein.</title>
        <authorList>
            <person name="Hashimoto T."/>
            <person name="Horikawa D.D."/>
            <person name="Saito Y."/>
            <person name="Kuwahara H."/>
            <person name="Kozuka-Hata H."/>
            <person name="Shin-I T."/>
            <person name="Minakuchi Y."/>
            <person name="Ohishi K."/>
            <person name="Motoyama A."/>
            <person name="Aizu T."/>
            <person name="Enomoto A."/>
            <person name="Kondo K."/>
            <person name="Tanaka S."/>
            <person name="Hara Y."/>
            <person name="Koshikawa S."/>
            <person name="Sagara H."/>
            <person name="Miura T."/>
            <person name="Yokobori S."/>
            <person name="Miyagawa K."/>
            <person name="Suzuki Y."/>
            <person name="Kubo T."/>
            <person name="Oyama M."/>
            <person name="Kohara Y."/>
            <person name="Fujiyama A."/>
            <person name="Arakawa K."/>
            <person name="Katayama T."/>
            <person name="Toyoda A."/>
            <person name="Kunieda T."/>
        </authorList>
    </citation>
    <scope>NUCLEOTIDE SEQUENCE [LARGE SCALE GENOMIC DNA]</scope>
    <source>
        <strain evidence="3 4">YOKOZUNA-1</strain>
    </source>
</reference>
<evidence type="ECO:0000256" key="1">
    <source>
        <dbReference type="SAM" id="MobiDB-lite"/>
    </source>
</evidence>
<gene>
    <name evidence="3" type="primary">RvY_06295-1</name>
    <name evidence="3" type="synonym">RvY_06295.1</name>
    <name evidence="3" type="ORF">RvY_06295</name>
</gene>